<name>W3WXU2_PESFW</name>
<dbReference type="PANTHER" id="PTHR37012">
    <property type="entry name" value="B-ZIP TRANSCRIPTION FACTOR (EUROFUNG)-RELATED"/>
    <property type="match status" value="1"/>
</dbReference>
<evidence type="ECO:0008006" key="4">
    <source>
        <dbReference type="Google" id="ProtNLM"/>
    </source>
</evidence>
<dbReference type="CDD" id="cd14688">
    <property type="entry name" value="bZIP_YAP"/>
    <property type="match status" value="1"/>
</dbReference>
<dbReference type="InParanoid" id="W3WXU2"/>
<dbReference type="OMA" id="LLKWMVL"/>
<dbReference type="RefSeq" id="XP_007836791.1">
    <property type="nucleotide sequence ID" value="XM_007838600.1"/>
</dbReference>
<dbReference type="EMBL" id="KI912115">
    <property type="protein sequence ID" value="ETS77957.1"/>
    <property type="molecule type" value="Genomic_DNA"/>
</dbReference>
<dbReference type="GeneID" id="19275032"/>
<dbReference type="AlphaFoldDB" id="W3WXU2"/>
<organism evidence="2 3">
    <name type="scientific">Pestalotiopsis fici (strain W106-1 / CGMCC3.15140)</name>
    <dbReference type="NCBI Taxonomy" id="1229662"/>
    <lineage>
        <taxon>Eukaryota</taxon>
        <taxon>Fungi</taxon>
        <taxon>Dikarya</taxon>
        <taxon>Ascomycota</taxon>
        <taxon>Pezizomycotina</taxon>
        <taxon>Sordariomycetes</taxon>
        <taxon>Xylariomycetidae</taxon>
        <taxon>Amphisphaeriales</taxon>
        <taxon>Sporocadaceae</taxon>
        <taxon>Pestalotiopsis</taxon>
    </lineage>
</organism>
<dbReference type="Pfam" id="PF11905">
    <property type="entry name" value="DUF3425"/>
    <property type="match status" value="1"/>
</dbReference>
<feature type="compositionally biased region" description="Basic and acidic residues" evidence="1">
    <location>
        <begin position="37"/>
        <end position="48"/>
    </location>
</feature>
<feature type="compositionally biased region" description="Polar residues" evidence="1">
    <location>
        <begin position="13"/>
        <end position="26"/>
    </location>
</feature>
<gene>
    <name evidence="2" type="ORF">PFICI_10019</name>
</gene>
<dbReference type="GO" id="GO:0003700">
    <property type="term" value="F:DNA-binding transcription factor activity"/>
    <property type="evidence" value="ECO:0007669"/>
    <property type="project" value="InterPro"/>
</dbReference>
<evidence type="ECO:0000313" key="3">
    <source>
        <dbReference type="Proteomes" id="UP000030651"/>
    </source>
</evidence>
<evidence type="ECO:0000313" key="2">
    <source>
        <dbReference type="EMBL" id="ETS77957.1"/>
    </source>
</evidence>
<evidence type="ECO:0000256" key="1">
    <source>
        <dbReference type="SAM" id="MobiDB-lite"/>
    </source>
</evidence>
<reference evidence="3" key="1">
    <citation type="journal article" date="2015" name="BMC Genomics">
        <title>Genomic and transcriptomic analysis of the endophytic fungus Pestalotiopsis fici reveals its lifestyle and high potential for synthesis of natural products.</title>
        <authorList>
            <person name="Wang X."/>
            <person name="Zhang X."/>
            <person name="Liu L."/>
            <person name="Xiang M."/>
            <person name="Wang W."/>
            <person name="Sun X."/>
            <person name="Che Y."/>
            <person name="Guo L."/>
            <person name="Liu G."/>
            <person name="Guo L."/>
            <person name="Wang C."/>
            <person name="Yin W.B."/>
            <person name="Stadler M."/>
            <person name="Zhang X."/>
            <person name="Liu X."/>
        </authorList>
    </citation>
    <scope>NUCLEOTIDE SEQUENCE [LARGE SCALE GENOMIC DNA]</scope>
    <source>
        <strain evidence="3">W106-1 / CGMCC3.15140</strain>
    </source>
</reference>
<dbReference type="SUPFAM" id="SSF57959">
    <property type="entry name" value="Leucine zipper domain"/>
    <property type="match status" value="1"/>
</dbReference>
<feature type="region of interest" description="Disordered" evidence="1">
    <location>
        <begin position="1"/>
        <end position="48"/>
    </location>
</feature>
<dbReference type="PANTHER" id="PTHR37012:SF2">
    <property type="entry name" value="BZIP DOMAIN-CONTAINING PROTEIN-RELATED"/>
    <property type="match status" value="1"/>
</dbReference>
<dbReference type="InterPro" id="IPR021833">
    <property type="entry name" value="DUF3425"/>
</dbReference>
<dbReference type="Gene3D" id="1.20.5.170">
    <property type="match status" value="1"/>
</dbReference>
<accession>W3WXU2</accession>
<dbReference type="InterPro" id="IPR046347">
    <property type="entry name" value="bZIP_sf"/>
</dbReference>
<dbReference type="HOGENOM" id="CLU_020925_0_0_1"/>
<keyword evidence="3" id="KW-1185">Reference proteome</keyword>
<dbReference type="eggNOG" id="ENOG502RZFH">
    <property type="taxonomic scope" value="Eukaryota"/>
</dbReference>
<dbReference type="Proteomes" id="UP000030651">
    <property type="component" value="Unassembled WGS sequence"/>
</dbReference>
<dbReference type="KEGG" id="pfy:PFICI_10019"/>
<proteinExistence type="predicted"/>
<dbReference type="OrthoDB" id="2985014at2759"/>
<sequence length="358" mass="40729">MSQPTADQGVHFSLSTGRDQDVSQANVELHRKRARDRKSQQAMRDRQRGLIQSLTERVDFLTRTLDGTLKDVGLLESKVITLEAENAQLRAQNAAWQLGLLGRAEPTETVALKSLEPWTIPPRNSPPCCIADNIVQNFILSKRAEMASVRPNEIHGSTRLKPNPASLLSKQHGTVDEVSNVVADLVRSYPEIESLPKQVAVFYIMGLLSKVSARKSASSSSCDSRLTYNKWLIYLDKESWDLMPEWLRPTECQLSTVHAAWVDRIPWPKARNYLVQHSDITLDDFASTYSSSFQIKWDFDPSHVLITIDSNKDEPKQVLFNPVFESEIRQLKNWTVEETFRQRFPEIATLIDKDTILV</sequence>
<protein>
    <recommendedName>
        <fullName evidence="4">BZIP domain-containing protein</fullName>
    </recommendedName>
</protein>